<dbReference type="Pfam" id="PF00089">
    <property type="entry name" value="Trypsin"/>
    <property type="match status" value="1"/>
</dbReference>
<dbReference type="PROSITE" id="PS50240">
    <property type="entry name" value="TRYPSIN_DOM"/>
    <property type="match status" value="1"/>
</dbReference>
<proteinExistence type="inferred from homology"/>
<evidence type="ECO:0000256" key="3">
    <source>
        <dbReference type="ARBA" id="ARBA00022801"/>
    </source>
</evidence>
<sequence>MNLCSNMRSIRNIHINRWLDISFILIKFAIFYNECNIINAKAIVGENVRQAEELEFPYVVALMKIPEEGPQLPKHLVCTGTLITSQDVLTAEHCVIACYPIGIEIIVDSIDLLDGKKHFPLWWVTYNHWALNNDVKLEYATNDIAIVKLSENVPGHIKLASIATTFDKSMFESDIQIVGWGKTNNGKIPRKLQAAIVNLVPLRVCKNTIFRLSGVKRPIHKKRLCSATQPYTIMDNGDSGGPLLFNDIVIGVNNGVWPELNSTFHPEQVNFHSSTFFYKDFILDVIEKFIIKY</sequence>
<dbReference type="GO" id="GO:0006508">
    <property type="term" value="P:proteolysis"/>
    <property type="evidence" value="ECO:0007669"/>
    <property type="project" value="UniProtKB-KW"/>
</dbReference>
<organism evidence="7 8">
    <name type="scientific">Ceratosolen solmsi marchali</name>
    <dbReference type="NCBI Taxonomy" id="326594"/>
    <lineage>
        <taxon>Eukaryota</taxon>
        <taxon>Metazoa</taxon>
        <taxon>Ecdysozoa</taxon>
        <taxon>Arthropoda</taxon>
        <taxon>Hexapoda</taxon>
        <taxon>Insecta</taxon>
        <taxon>Pterygota</taxon>
        <taxon>Neoptera</taxon>
        <taxon>Endopterygota</taxon>
        <taxon>Hymenoptera</taxon>
        <taxon>Apocrita</taxon>
        <taxon>Proctotrupomorpha</taxon>
        <taxon>Chalcidoidea</taxon>
        <taxon>Agaonidae</taxon>
        <taxon>Agaoninae</taxon>
        <taxon>Ceratosolen</taxon>
    </lineage>
</organism>
<gene>
    <name evidence="8" type="primary">LOC105368605</name>
</gene>
<dbReference type="Gene3D" id="2.40.10.10">
    <property type="entry name" value="Trypsin-like serine proteases"/>
    <property type="match status" value="1"/>
</dbReference>
<dbReference type="InterPro" id="IPR043504">
    <property type="entry name" value="Peptidase_S1_PA_chymotrypsin"/>
</dbReference>
<name>A0AAJ6YX22_9HYME</name>
<dbReference type="SMART" id="SM00020">
    <property type="entry name" value="Tryp_SPc"/>
    <property type="match status" value="1"/>
</dbReference>
<feature type="domain" description="Peptidase S1" evidence="6">
    <location>
        <begin position="43"/>
        <end position="287"/>
    </location>
</feature>
<evidence type="ECO:0000313" key="8">
    <source>
        <dbReference type="RefSeq" id="XP_011505953.1"/>
    </source>
</evidence>
<evidence type="ECO:0000259" key="6">
    <source>
        <dbReference type="PROSITE" id="PS50240"/>
    </source>
</evidence>
<keyword evidence="7" id="KW-1185">Reference proteome</keyword>
<dbReference type="InterPro" id="IPR001254">
    <property type="entry name" value="Trypsin_dom"/>
</dbReference>
<keyword evidence="4" id="KW-0720">Serine protease</keyword>
<dbReference type="RefSeq" id="XP_011505953.1">
    <property type="nucleotide sequence ID" value="XM_011507651.1"/>
</dbReference>
<dbReference type="KEGG" id="csol:105368605"/>
<dbReference type="Proteomes" id="UP000695007">
    <property type="component" value="Unplaced"/>
</dbReference>
<reference evidence="8" key="1">
    <citation type="submission" date="2025-08" db="UniProtKB">
        <authorList>
            <consortium name="RefSeq"/>
        </authorList>
    </citation>
    <scope>IDENTIFICATION</scope>
</reference>
<keyword evidence="3" id="KW-0378">Hydrolase</keyword>
<evidence type="ECO:0000256" key="1">
    <source>
        <dbReference type="ARBA" id="ARBA00007664"/>
    </source>
</evidence>
<evidence type="ECO:0000313" key="7">
    <source>
        <dbReference type="Proteomes" id="UP000695007"/>
    </source>
</evidence>
<protein>
    <submittedName>
        <fullName evidence="8">Chymotrypsin-2-like</fullName>
    </submittedName>
</protein>
<dbReference type="InterPro" id="IPR009003">
    <property type="entry name" value="Peptidase_S1_PA"/>
</dbReference>
<keyword evidence="5" id="KW-1015">Disulfide bond</keyword>
<dbReference type="GeneID" id="105368605"/>
<dbReference type="PANTHER" id="PTHR24276">
    <property type="entry name" value="POLYSERASE-RELATED"/>
    <property type="match status" value="1"/>
</dbReference>
<dbReference type="InterPro" id="IPR001314">
    <property type="entry name" value="Peptidase_S1A"/>
</dbReference>
<evidence type="ECO:0000256" key="5">
    <source>
        <dbReference type="ARBA" id="ARBA00023157"/>
    </source>
</evidence>
<dbReference type="AlphaFoldDB" id="A0AAJ6YX22"/>
<dbReference type="GO" id="GO:0004252">
    <property type="term" value="F:serine-type endopeptidase activity"/>
    <property type="evidence" value="ECO:0007669"/>
    <property type="project" value="InterPro"/>
</dbReference>
<dbReference type="SUPFAM" id="SSF50494">
    <property type="entry name" value="Trypsin-like serine proteases"/>
    <property type="match status" value="1"/>
</dbReference>
<evidence type="ECO:0000256" key="2">
    <source>
        <dbReference type="ARBA" id="ARBA00022670"/>
    </source>
</evidence>
<dbReference type="PANTHER" id="PTHR24276:SF98">
    <property type="entry name" value="FI18310P1-RELATED"/>
    <property type="match status" value="1"/>
</dbReference>
<comment type="similarity">
    <text evidence="1">Belongs to the peptidase S1 family.</text>
</comment>
<dbReference type="PRINTS" id="PR00722">
    <property type="entry name" value="CHYMOTRYPSIN"/>
</dbReference>
<dbReference type="InterPro" id="IPR050430">
    <property type="entry name" value="Peptidase_S1"/>
</dbReference>
<accession>A0AAJ6YX22</accession>
<evidence type="ECO:0000256" key="4">
    <source>
        <dbReference type="ARBA" id="ARBA00022825"/>
    </source>
</evidence>
<keyword evidence="2" id="KW-0645">Protease</keyword>